<evidence type="ECO:0000313" key="1">
    <source>
        <dbReference type="EMBL" id="GIO46535.1"/>
    </source>
</evidence>
<dbReference type="AlphaFoldDB" id="A0A919YCJ8"/>
<name>A0A919YCJ8_9BACL</name>
<accession>A0A919YCJ8</accession>
<proteinExistence type="predicted"/>
<reference evidence="1 2" key="1">
    <citation type="submission" date="2021-03" db="EMBL/GenBank/DDBJ databases">
        <title>Antimicrobial resistance genes in bacteria isolated from Japanese honey, and their potential for conferring macrolide and lincosamide resistance in the American foulbrood pathogen Paenibacillus larvae.</title>
        <authorList>
            <person name="Okamoto M."/>
            <person name="Kumagai M."/>
            <person name="Kanamori H."/>
            <person name="Takamatsu D."/>
        </authorList>
    </citation>
    <scope>NUCLEOTIDE SEQUENCE [LARGE SCALE GENOMIC DNA]</scope>
    <source>
        <strain evidence="1 2">J34TS1</strain>
    </source>
</reference>
<dbReference type="Proteomes" id="UP000682811">
    <property type="component" value="Unassembled WGS sequence"/>
</dbReference>
<dbReference type="RefSeq" id="WP_212977549.1">
    <property type="nucleotide sequence ID" value="NZ_AP025343.1"/>
</dbReference>
<keyword evidence="2" id="KW-1185">Reference proteome</keyword>
<gene>
    <name evidence="1" type="ORF">J34TS1_13000</name>
</gene>
<dbReference type="EMBL" id="BORT01000004">
    <property type="protein sequence ID" value="GIO46535.1"/>
    <property type="molecule type" value="Genomic_DNA"/>
</dbReference>
<evidence type="ECO:0000313" key="2">
    <source>
        <dbReference type="Proteomes" id="UP000682811"/>
    </source>
</evidence>
<comment type="caution">
    <text evidence="1">The sequence shown here is derived from an EMBL/GenBank/DDBJ whole genome shotgun (WGS) entry which is preliminary data.</text>
</comment>
<sequence length="51" mass="5767">MEKEQQYKKVLITVNDKPIGKEIWIDKVTYRAVSSHEMSVIGRSNTEASAG</sequence>
<organism evidence="1 2">
    <name type="scientific">Paenibacillus azoreducens</name>
    <dbReference type="NCBI Taxonomy" id="116718"/>
    <lineage>
        <taxon>Bacteria</taxon>
        <taxon>Bacillati</taxon>
        <taxon>Bacillota</taxon>
        <taxon>Bacilli</taxon>
        <taxon>Bacillales</taxon>
        <taxon>Paenibacillaceae</taxon>
        <taxon>Paenibacillus</taxon>
    </lineage>
</organism>
<protein>
    <submittedName>
        <fullName evidence="1">Uncharacterized protein</fullName>
    </submittedName>
</protein>